<proteinExistence type="predicted"/>
<dbReference type="AlphaFoldDB" id="A0A182EEC5"/>
<dbReference type="STRING" id="42157.A0A182EEC5"/>
<dbReference type="EMBL" id="UYRW01001992">
    <property type="protein sequence ID" value="VDK82348.1"/>
    <property type="molecule type" value="Genomic_DNA"/>
</dbReference>
<dbReference type="Proteomes" id="UP000271087">
    <property type="component" value="Unassembled WGS sequence"/>
</dbReference>
<evidence type="ECO:0000313" key="1">
    <source>
        <dbReference type="EMBL" id="VDK82348.1"/>
    </source>
</evidence>
<dbReference type="GO" id="GO:0043066">
    <property type="term" value="P:negative regulation of apoptotic process"/>
    <property type="evidence" value="ECO:0007669"/>
    <property type="project" value="InterPro"/>
</dbReference>
<evidence type="ECO:0000313" key="3">
    <source>
        <dbReference type="WBParaSite" id="nOo.2.0.1.t06429-RA"/>
    </source>
</evidence>
<dbReference type="Pfam" id="PF16672">
    <property type="entry name" value="LAMTOR5"/>
    <property type="match status" value="1"/>
</dbReference>
<dbReference type="InterPro" id="IPR024135">
    <property type="entry name" value="LAMTOR5"/>
</dbReference>
<dbReference type="OrthoDB" id="76862at2759"/>
<name>A0A182EEC5_ONCOC</name>
<dbReference type="Gene3D" id="3.30.450.30">
    <property type="entry name" value="Dynein light chain 2a, cytoplasmic"/>
    <property type="match status" value="1"/>
</dbReference>
<keyword evidence="2" id="KW-1185">Reference proteome</keyword>
<sequence>MESQLEKLADEMMSNEKVKGMLCVDESGLNVCSRGTLNNASGDAAVDLLKLANNLEPDLPISSIIIELTAIKNPEKVAELKDLLRILCHKTSCEDECRLLVNQLDHFIEKLEPYFVQIEIGKSNISIG</sequence>
<reference evidence="3" key="1">
    <citation type="submission" date="2016-06" db="UniProtKB">
        <authorList>
            <consortium name="WormBaseParasite"/>
        </authorList>
    </citation>
    <scope>IDENTIFICATION</scope>
</reference>
<reference evidence="1 2" key="2">
    <citation type="submission" date="2018-08" db="EMBL/GenBank/DDBJ databases">
        <authorList>
            <person name="Laetsch R D."/>
            <person name="Stevens L."/>
            <person name="Kumar S."/>
            <person name="Blaxter L. M."/>
        </authorList>
    </citation>
    <scope>NUCLEOTIDE SEQUENCE [LARGE SCALE GENOMIC DNA]</scope>
</reference>
<evidence type="ECO:0000313" key="2">
    <source>
        <dbReference type="Proteomes" id="UP000271087"/>
    </source>
</evidence>
<dbReference type="GO" id="GO:0071986">
    <property type="term" value="C:Ragulator complex"/>
    <property type="evidence" value="ECO:0007669"/>
    <property type="project" value="InterPro"/>
</dbReference>
<dbReference type="WBParaSite" id="nOo.2.0.1.t06429-RA">
    <property type="protein sequence ID" value="nOo.2.0.1.t06429-RA"/>
    <property type="gene ID" value="nOo.2.0.1.g06429"/>
</dbReference>
<gene>
    <name evidence="1" type="ORF">NOO_LOCUS6429</name>
</gene>
<accession>A0A182EEC5</accession>
<organism evidence="3">
    <name type="scientific">Onchocerca ochengi</name>
    <name type="common">Filarial nematode worm</name>
    <dbReference type="NCBI Taxonomy" id="42157"/>
    <lineage>
        <taxon>Eukaryota</taxon>
        <taxon>Metazoa</taxon>
        <taxon>Ecdysozoa</taxon>
        <taxon>Nematoda</taxon>
        <taxon>Chromadorea</taxon>
        <taxon>Rhabditida</taxon>
        <taxon>Spirurina</taxon>
        <taxon>Spiruromorpha</taxon>
        <taxon>Filarioidea</taxon>
        <taxon>Onchocercidae</taxon>
        <taxon>Onchocerca</taxon>
    </lineage>
</organism>
<protein>
    <submittedName>
        <fullName evidence="3">Late endosomal/lysosomal adaptor and MAPK and MTOR activator 5</fullName>
    </submittedName>
</protein>